<dbReference type="Pfam" id="PF03004">
    <property type="entry name" value="Transposase_24"/>
    <property type="match status" value="1"/>
</dbReference>
<proteinExistence type="predicted"/>
<evidence type="ECO:0000256" key="1">
    <source>
        <dbReference type="SAM" id="Coils"/>
    </source>
</evidence>
<dbReference type="AlphaFoldDB" id="A0A2Z6PL08"/>
<dbReference type="EMBL" id="DF974279">
    <property type="protein sequence ID" value="GAU47069.1"/>
    <property type="molecule type" value="Genomic_DNA"/>
</dbReference>
<feature type="coiled-coil region" evidence="1">
    <location>
        <begin position="176"/>
        <end position="219"/>
    </location>
</feature>
<evidence type="ECO:0000313" key="3">
    <source>
        <dbReference type="EMBL" id="GAU47069.1"/>
    </source>
</evidence>
<sequence length="299" mass="34955">MKNTLNKVPTARKKPTWIDSTVWDTLWEHWETSEFKKKRIQAKTNRASDCDGFAKPLHTCGSITTSQHRANLTELNGTPPTPSDLFVHTHQHRKNKTWVDGRSEHVYEKFKRRKTELTQEASSQGAPPPKEIDVWTEVAGIRKGHIYGLGSESSSYAGRRNYRGSDSASTEWVQSYEFEELKNEREETRIKREEMRRERDEMRRERDELRYMVKQLMESINFQPKPYTRDQVRERDVVDDNDNGMSNYNDDMANDHMSDDNDLSDYNDDVANDHMSDNVSDDGEELDKNDKCGSVSYFL</sequence>
<dbReference type="InterPro" id="IPR004252">
    <property type="entry name" value="Probable_transposase_24"/>
</dbReference>
<dbReference type="OrthoDB" id="1418522at2759"/>
<evidence type="ECO:0000313" key="4">
    <source>
        <dbReference type="Proteomes" id="UP000242715"/>
    </source>
</evidence>
<name>A0A2Z6PL08_TRISU</name>
<feature type="region of interest" description="Disordered" evidence="2">
    <location>
        <begin position="237"/>
        <end position="299"/>
    </location>
</feature>
<gene>
    <name evidence="3" type="ORF">TSUD_302710</name>
</gene>
<accession>A0A2Z6PL08</accession>
<keyword evidence="4" id="KW-1185">Reference proteome</keyword>
<feature type="compositionally biased region" description="Acidic residues" evidence="2">
    <location>
        <begin position="260"/>
        <end position="270"/>
    </location>
</feature>
<protein>
    <submittedName>
        <fullName evidence="3">Uncharacterized protein</fullName>
    </submittedName>
</protein>
<dbReference type="Proteomes" id="UP000242715">
    <property type="component" value="Unassembled WGS sequence"/>
</dbReference>
<organism evidence="3 4">
    <name type="scientific">Trifolium subterraneum</name>
    <name type="common">Subterranean clover</name>
    <dbReference type="NCBI Taxonomy" id="3900"/>
    <lineage>
        <taxon>Eukaryota</taxon>
        <taxon>Viridiplantae</taxon>
        <taxon>Streptophyta</taxon>
        <taxon>Embryophyta</taxon>
        <taxon>Tracheophyta</taxon>
        <taxon>Spermatophyta</taxon>
        <taxon>Magnoliopsida</taxon>
        <taxon>eudicotyledons</taxon>
        <taxon>Gunneridae</taxon>
        <taxon>Pentapetalae</taxon>
        <taxon>rosids</taxon>
        <taxon>fabids</taxon>
        <taxon>Fabales</taxon>
        <taxon>Fabaceae</taxon>
        <taxon>Papilionoideae</taxon>
        <taxon>50 kb inversion clade</taxon>
        <taxon>NPAAA clade</taxon>
        <taxon>Hologalegina</taxon>
        <taxon>IRL clade</taxon>
        <taxon>Trifolieae</taxon>
        <taxon>Trifolium</taxon>
    </lineage>
</organism>
<keyword evidence="1" id="KW-0175">Coiled coil</keyword>
<evidence type="ECO:0000256" key="2">
    <source>
        <dbReference type="SAM" id="MobiDB-lite"/>
    </source>
</evidence>
<reference evidence="4" key="1">
    <citation type="journal article" date="2017" name="Front. Plant Sci.">
        <title>Climate Clever Clovers: New Paradigm to Reduce the Environmental Footprint of Ruminants by Breeding Low Methanogenic Forages Utilizing Haplotype Variation.</title>
        <authorList>
            <person name="Kaur P."/>
            <person name="Appels R."/>
            <person name="Bayer P.E."/>
            <person name="Keeble-Gagnere G."/>
            <person name="Wang J."/>
            <person name="Hirakawa H."/>
            <person name="Shirasawa K."/>
            <person name="Vercoe P."/>
            <person name="Stefanova K."/>
            <person name="Durmic Z."/>
            <person name="Nichols P."/>
            <person name="Revell C."/>
            <person name="Isobe S.N."/>
            <person name="Edwards D."/>
            <person name="Erskine W."/>
        </authorList>
    </citation>
    <scope>NUCLEOTIDE SEQUENCE [LARGE SCALE GENOMIC DNA]</scope>
    <source>
        <strain evidence="4">cv. Daliak</strain>
    </source>
</reference>